<keyword evidence="3" id="KW-1185">Reference proteome</keyword>
<organism evidence="2 3">
    <name type="scientific">Aedes albopictus</name>
    <name type="common">Asian tiger mosquito</name>
    <name type="synonym">Stegomyia albopicta</name>
    <dbReference type="NCBI Taxonomy" id="7160"/>
    <lineage>
        <taxon>Eukaryota</taxon>
        <taxon>Metazoa</taxon>
        <taxon>Ecdysozoa</taxon>
        <taxon>Arthropoda</taxon>
        <taxon>Hexapoda</taxon>
        <taxon>Insecta</taxon>
        <taxon>Pterygota</taxon>
        <taxon>Neoptera</taxon>
        <taxon>Endopterygota</taxon>
        <taxon>Diptera</taxon>
        <taxon>Nematocera</taxon>
        <taxon>Culicoidea</taxon>
        <taxon>Culicidae</taxon>
        <taxon>Culicinae</taxon>
        <taxon>Aedini</taxon>
        <taxon>Aedes</taxon>
        <taxon>Stegomyia</taxon>
    </lineage>
</organism>
<dbReference type="RefSeq" id="XP_062703309.1">
    <property type="nucleotide sequence ID" value="XM_062847325.1"/>
</dbReference>
<name>A0ABM1Z7Q9_AEDAL</name>
<reference evidence="2" key="2">
    <citation type="submission" date="2025-05" db="UniProtKB">
        <authorList>
            <consortium name="EnsemblMetazoa"/>
        </authorList>
    </citation>
    <scope>IDENTIFICATION</scope>
    <source>
        <strain evidence="2">Foshan</strain>
    </source>
</reference>
<evidence type="ECO:0000313" key="2">
    <source>
        <dbReference type="EnsemblMetazoa" id="AALFPA23_015845.P23085"/>
    </source>
</evidence>
<protein>
    <recommendedName>
        <fullName evidence="4">Secreted protein</fullName>
    </recommendedName>
</protein>
<dbReference type="GeneID" id="115257083"/>
<feature type="region of interest" description="Disordered" evidence="1">
    <location>
        <begin position="1"/>
        <end position="20"/>
    </location>
</feature>
<feature type="region of interest" description="Disordered" evidence="1">
    <location>
        <begin position="27"/>
        <end position="48"/>
    </location>
</feature>
<proteinExistence type="predicted"/>
<evidence type="ECO:0000313" key="3">
    <source>
        <dbReference type="Proteomes" id="UP000069940"/>
    </source>
</evidence>
<reference evidence="3" key="1">
    <citation type="journal article" date="2015" name="Proc. Natl. Acad. Sci. U.S.A.">
        <title>Genome sequence of the Asian Tiger mosquito, Aedes albopictus, reveals insights into its biology, genetics, and evolution.</title>
        <authorList>
            <person name="Chen X.G."/>
            <person name="Jiang X."/>
            <person name="Gu J."/>
            <person name="Xu M."/>
            <person name="Wu Y."/>
            <person name="Deng Y."/>
            <person name="Zhang C."/>
            <person name="Bonizzoni M."/>
            <person name="Dermauw W."/>
            <person name="Vontas J."/>
            <person name="Armbruster P."/>
            <person name="Huang X."/>
            <person name="Yang Y."/>
            <person name="Zhang H."/>
            <person name="He W."/>
            <person name="Peng H."/>
            <person name="Liu Y."/>
            <person name="Wu K."/>
            <person name="Chen J."/>
            <person name="Lirakis M."/>
            <person name="Topalis P."/>
            <person name="Van Leeuwen T."/>
            <person name="Hall A.B."/>
            <person name="Jiang X."/>
            <person name="Thorpe C."/>
            <person name="Mueller R.L."/>
            <person name="Sun C."/>
            <person name="Waterhouse R.M."/>
            <person name="Yan G."/>
            <person name="Tu Z.J."/>
            <person name="Fang X."/>
            <person name="James A.A."/>
        </authorList>
    </citation>
    <scope>NUCLEOTIDE SEQUENCE [LARGE SCALE GENOMIC DNA]</scope>
    <source>
        <strain evidence="3">Foshan</strain>
    </source>
</reference>
<evidence type="ECO:0008006" key="4">
    <source>
        <dbReference type="Google" id="ProtNLM"/>
    </source>
</evidence>
<feature type="compositionally biased region" description="Basic and acidic residues" evidence="1">
    <location>
        <begin position="101"/>
        <end position="131"/>
    </location>
</feature>
<dbReference type="EnsemblMetazoa" id="AALFPA23_015845.R23085">
    <property type="protein sequence ID" value="AALFPA23_015845.P23085"/>
    <property type="gene ID" value="AALFPA23_015845"/>
</dbReference>
<dbReference type="Proteomes" id="UP000069940">
    <property type="component" value="Unassembled WGS sequence"/>
</dbReference>
<feature type="compositionally biased region" description="Basic and acidic residues" evidence="1">
    <location>
        <begin position="29"/>
        <end position="42"/>
    </location>
</feature>
<sequence length="131" mass="14624">MPENLGDPTSQPRSPTTIQETLYRVQAAAEDHAEQPEVEEGHWSSQPPSVTARCYFLATTHPPKAETKERPIWSLSSGDKSGQLRLGRDEDSGLDSGTTAELHENLIGRRTVESRKSSRLPIRSEGDRWIM</sequence>
<accession>A0ABM1Z7Q9</accession>
<feature type="region of interest" description="Disordered" evidence="1">
    <location>
        <begin position="61"/>
        <end position="131"/>
    </location>
</feature>
<feature type="compositionally biased region" description="Polar residues" evidence="1">
    <location>
        <begin position="7"/>
        <end position="20"/>
    </location>
</feature>
<evidence type="ECO:0000256" key="1">
    <source>
        <dbReference type="SAM" id="MobiDB-lite"/>
    </source>
</evidence>